<keyword evidence="2" id="KW-1003">Cell membrane</keyword>
<feature type="transmembrane region" description="Helical" evidence="6">
    <location>
        <begin position="21"/>
        <end position="41"/>
    </location>
</feature>
<evidence type="ECO:0000256" key="4">
    <source>
        <dbReference type="ARBA" id="ARBA00022989"/>
    </source>
</evidence>
<organism evidence="7 8">
    <name type="scientific">Corynebacterium suedekumii</name>
    <dbReference type="NCBI Taxonomy" id="3049801"/>
    <lineage>
        <taxon>Bacteria</taxon>
        <taxon>Bacillati</taxon>
        <taxon>Actinomycetota</taxon>
        <taxon>Actinomycetes</taxon>
        <taxon>Mycobacteriales</taxon>
        <taxon>Corynebacteriaceae</taxon>
        <taxon>Corynebacterium</taxon>
    </lineage>
</organism>
<evidence type="ECO:0000256" key="2">
    <source>
        <dbReference type="ARBA" id="ARBA00022475"/>
    </source>
</evidence>
<feature type="transmembrane region" description="Helical" evidence="6">
    <location>
        <begin position="228"/>
        <end position="249"/>
    </location>
</feature>
<accession>A0ABY8VMF8</accession>
<comment type="subcellular location">
    <subcellularLocation>
        <location evidence="1">Cell membrane</location>
        <topology evidence="1">Multi-pass membrane protein</topology>
    </subcellularLocation>
</comment>
<dbReference type="CDD" id="cd13128">
    <property type="entry name" value="MATE_Wzx_like"/>
    <property type="match status" value="1"/>
</dbReference>
<feature type="transmembrane region" description="Helical" evidence="6">
    <location>
        <begin position="88"/>
        <end position="115"/>
    </location>
</feature>
<keyword evidence="3 6" id="KW-0812">Transmembrane</keyword>
<sequence length="492" mass="52418">MQQDRTEETASETKRLFSSSTALIIGRLATAVFGWAGSVIIARTLSPDDWGRYSFVFALLGITSVITDLGVGRVVLARLNSEDPDEIAGISGSFIALRTTLGFLGYGIAVGYAWLTGLAPLVVLAAALAGSTVVLATPANALFVLYQSRLRLTYVAVWDIIGQIIQFLGILAVATWHPSLLWFILPAILREVVVIIARAVGVPGLFAPGARPSRRHLTRYWGEMLREAIPISIGFALLTLLERIDMLMLERLGTYEAVGLYAVGYKFSDLLALVVSALAIPYTTVLIKAWPNRTEEFRERVYQSIAVAALLGGLAVVVFWPAARGVVTLLYGDQFAPAATAAALLVTASALSGLLYVVVSALIAARKLRVFPWIAAAGLLLNIGLNALLIPEWSILGAATATLTTQVIMLVSMLLLLQFTLGIPGVAPWGLLLRQCAVAAIVAVSATSLHAAGEWSWLVVSLLAGGAHLVISMGVDKQVRALVLAPLRKGSD</sequence>
<evidence type="ECO:0000313" key="7">
    <source>
        <dbReference type="EMBL" id="WIM70839.1"/>
    </source>
</evidence>
<feature type="transmembrane region" description="Helical" evidence="6">
    <location>
        <begin position="455"/>
        <end position="475"/>
    </location>
</feature>
<keyword evidence="8" id="KW-1185">Reference proteome</keyword>
<feature type="transmembrane region" description="Helical" evidence="6">
    <location>
        <begin position="301"/>
        <end position="323"/>
    </location>
</feature>
<dbReference type="Pfam" id="PF01943">
    <property type="entry name" value="Polysacc_synt"/>
    <property type="match status" value="1"/>
</dbReference>
<feature type="transmembrane region" description="Helical" evidence="6">
    <location>
        <begin position="429"/>
        <end position="449"/>
    </location>
</feature>
<dbReference type="PANTHER" id="PTHR30250">
    <property type="entry name" value="PST FAMILY PREDICTED COLANIC ACID TRANSPORTER"/>
    <property type="match status" value="1"/>
</dbReference>
<evidence type="ECO:0000256" key="1">
    <source>
        <dbReference type="ARBA" id="ARBA00004651"/>
    </source>
</evidence>
<feature type="transmembrane region" description="Helical" evidence="6">
    <location>
        <begin position="152"/>
        <end position="174"/>
    </location>
</feature>
<evidence type="ECO:0000256" key="5">
    <source>
        <dbReference type="ARBA" id="ARBA00023136"/>
    </source>
</evidence>
<evidence type="ECO:0000256" key="6">
    <source>
        <dbReference type="SAM" id="Phobius"/>
    </source>
</evidence>
<feature type="transmembrane region" description="Helical" evidence="6">
    <location>
        <begin position="335"/>
        <end position="358"/>
    </location>
</feature>
<feature type="transmembrane region" description="Helical" evidence="6">
    <location>
        <begin position="180"/>
        <end position="207"/>
    </location>
</feature>
<proteinExistence type="predicted"/>
<evidence type="ECO:0000256" key="3">
    <source>
        <dbReference type="ARBA" id="ARBA00022692"/>
    </source>
</evidence>
<dbReference type="InterPro" id="IPR050833">
    <property type="entry name" value="Poly_Biosynth_Transport"/>
</dbReference>
<dbReference type="RefSeq" id="WP_284875419.1">
    <property type="nucleotide sequence ID" value="NZ_CP126970.1"/>
</dbReference>
<evidence type="ECO:0000313" key="8">
    <source>
        <dbReference type="Proteomes" id="UP001238805"/>
    </source>
</evidence>
<feature type="transmembrane region" description="Helical" evidence="6">
    <location>
        <begin position="395"/>
        <end position="417"/>
    </location>
</feature>
<dbReference type="Proteomes" id="UP001238805">
    <property type="component" value="Chromosome"/>
</dbReference>
<dbReference type="PANTHER" id="PTHR30250:SF11">
    <property type="entry name" value="O-ANTIGEN TRANSPORTER-RELATED"/>
    <property type="match status" value="1"/>
</dbReference>
<gene>
    <name evidence="7" type="ORF">QP029_03165</name>
</gene>
<feature type="transmembrane region" description="Helical" evidence="6">
    <location>
        <begin position="53"/>
        <end position="76"/>
    </location>
</feature>
<feature type="transmembrane region" description="Helical" evidence="6">
    <location>
        <begin position="370"/>
        <end position="389"/>
    </location>
</feature>
<dbReference type="InterPro" id="IPR002797">
    <property type="entry name" value="Polysacc_synth"/>
</dbReference>
<reference evidence="7 8" key="1">
    <citation type="submission" date="2023-05" db="EMBL/GenBank/DDBJ databases">
        <title>Corynebacterium suedekumii sp. nov. and Corynebacterium breve sp. nov. isolated from raw cow's milk.</title>
        <authorList>
            <person name="Baer M.K."/>
            <person name="Mehl L."/>
            <person name="Hellmuth R."/>
            <person name="Marke G."/>
            <person name="Lipski A."/>
        </authorList>
    </citation>
    <scope>NUCLEOTIDE SEQUENCE [LARGE SCALE GENOMIC DNA]</scope>
    <source>
        <strain evidence="7 8">LM112</strain>
    </source>
</reference>
<name>A0ABY8VMF8_9CORY</name>
<feature type="transmembrane region" description="Helical" evidence="6">
    <location>
        <begin position="269"/>
        <end position="289"/>
    </location>
</feature>
<protein>
    <submittedName>
        <fullName evidence="7">Flippase</fullName>
    </submittedName>
</protein>
<keyword evidence="5 6" id="KW-0472">Membrane</keyword>
<feature type="transmembrane region" description="Helical" evidence="6">
    <location>
        <begin position="121"/>
        <end position="145"/>
    </location>
</feature>
<keyword evidence="4 6" id="KW-1133">Transmembrane helix</keyword>
<dbReference type="EMBL" id="CP126970">
    <property type="protein sequence ID" value="WIM70839.1"/>
    <property type="molecule type" value="Genomic_DNA"/>
</dbReference>